<feature type="compositionally biased region" description="Low complexity" evidence="1">
    <location>
        <begin position="109"/>
        <end position="131"/>
    </location>
</feature>
<reference evidence="2 3" key="1">
    <citation type="journal article" date="2016" name="Genome Biol. Evol.">
        <title>Divergent and convergent evolution of fungal pathogenicity.</title>
        <authorList>
            <person name="Shang Y."/>
            <person name="Xiao G."/>
            <person name="Zheng P."/>
            <person name="Cen K."/>
            <person name="Zhan S."/>
            <person name="Wang C."/>
        </authorList>
    </citation>
    <scope>NUCLEOTIDE SEQUENCE [LARGE SCALE GENOMIC DNA]</scope>
    <source>
        <strain evidence="2 3">ARSEF 7405</strain>
    </source>
</reference>
<protein>
    <submittedName>
        <fullName evidence="2">Uncharacterized protein</fullName>
    </submittedName>
</protein>
<comment type="caution">
    <text evidence="2">The sequence shown here is derived from an EMBL/GenBank/DDBJ whole genome shotgun (WGS) entry which is preliminary data.</text>
</comment>
<accession>A0A167ZG73</accession>
<evidence type="ECO:0000313" key="3">
    <source>
        <dbReference type="Proteomes" id="UP000242877"/>
    </source>
</evidence>
<proteinExistence type="predicted"/>
<organism evidence="2 3">
    <name type="scientific">Ascosphaera apis ARSEF 7405</name>
    <dbReference type="NCBI Taxonomy" id="392613"/>
    <lineage>
        <taxon>Eukaryota</taxon>
        <taxon>Fungi</taxon>
        <taxon>Dikarya</taxon>
        <taxon>Ascomycota</taxon>
        <taxon>Pezizomycotina</taxon>
        <taxon>Eurotiomycetes</taxon>
        <taxon>Eurotiomycetidae</taxon>
        <taxon>Onygenales</taxon>
        <taxon>Ascosphaeraceae</taxon>
        <taxon>Ascosphaera</taxon>
    </lineage>
</organism>
<keyword evidence="3" id="KW-1185">Reference proteome</keyword>
<gene>
    <name evidence="2" type="ORF">AAP_02700</name>
</gene>
<feature type="compositionally biased region" description="Low complexity" evidence="1">
    <location>
        <begin position="139"/>
        <end position="151"/>
    </location>
</feature>
<dbReference type="VEuPathDB" id="FungiDB:AAP_02700"/>
<evidence type="ECO:0000313" key="2">
    <source>
        <dbReference type="EMBL" id="KZZ92619.1"/>
    </source>
</evidence>
<dbReference type="Proteomes" id="UP000242877">
    <property type="component" value="Unassembled WGS sequence"/>
</dbReference>
<dbReference type="AlphaFoldDB" id="A0A167ZG73"/>
<feature type="region of interest" description="Disordered" evidence="1">
    <location>
        <begin position="109"/>
        <end position="151"/>
    </location>
</feature>
<dbReference type="EMBL" id="AZGZ01000010">
    <property type="protein sequence ID" value="KZZ92619.1"/>
    <property type="molecule type" value="Genomic_DNA"/>
</dbReference>
<evidence type="ECO:0000256" key="1">
    <source>
        <dbReference type="SAM" id="MobiDB-lite"/>
    </source>
</evidence>
<sequence length="179" mass="18131">MSSTSSVASTTLSTASATTTTGMPNGCGALTYDIPVRDAACGMPNEKNNSEILKSCCKKAPVETYPNKCGLYCLAIDQELHELQSCLQKFNVGANAFCNNTAGGNATATGTPTMTTSSVLSTETSTEAASKTGDKTADKTSSTTASDPTSTNAAIVPHLSTAGVGVLAMMVCSAVFGAF</sequence>
<name>A0A167ZG73_9EURO</name>
<dbReference type="OrthoDB" id="3520229at2759"/>